<name>A0AAV1WZQ5_LUPLU</name>
<dbReference type="PANTHER" id="PTHR12683:SF13">
    <property type="entry name" value="CDK-ACTIVATING KINASE ASSEMBLY FACTOR MAT1"/>
    <property type="match status" value="1"/>
</dbReference>
<proteinExistence type="predicted"/>
<comment type="caution">
    <text evidence="2">The sequence shown here is derived from an EMBL/GenBank/DDBJ whole genome shotgun (WGS) entry which is preliminary data.</text>
</comment>
<evidence type="ECO:0000259" key="1">
    <source>
        <dbReference type="Pfam" id="PF06391"/>
    </source>
</evidence>
<dbReference type="AlphaFoldDB" id="A0AAV1WZQ5"/>
<gene>
    <name evidence="2" type="ORF">LLUT_LOCUS15277</name>
</gene>
<feature type="domain" description="MAT1 centre" evidence="1">
    <location>
        <begin position="8"/>
        <end position="75"/>
    </location>
</feature>
<evidence type="ECO:0000313" key="2">
    <source>
        <dbReference type="EMBL" id="CAL0314217.1"/>
    </source>
</evidence>
<dbReference type="InterPro" id="IPR015877">
    <property type="entry name" value="MAT1_centre"/>
</dbReference>
<dbReference type="Pfam" id="PF06391">
    <property type="entry name" value="MAT1"/>
    <property type="match status" value="1"/>
</dbReference>
<dbReference type="EMBL" id="CAXHTB010000010">
    <property type="protein sequence ID" value="CAL0314217.1"/>
    <property type="molecule type" value="Genomic_DNA"/>
</dbReference>
<dbReference type="Proteomes" id="UP001497480">
    <property type="component" value="Unassembled WGS sequence"/>
</dbReference>
<dbReference type="GO" id="GO:0005675">
    <property type="term" value="C:transcription factor TFIIH holo complex"/>
    <property type="evidence" value="ECO:0007669"/>
    <property type="project" value="TreeGrafter"/>
</dbReference>
<keyword evidence="3" id="KW-1185">Reference proteome</keyword>
<accession>A0AAV1WZQ5</accession>
<evidence type="ECO:0000313" key="3">
    <source>
        <dbReference type="Proteomes" id="UP001497480"/>
    </source>
</evidence>
<sequence>MLTLLQTSRFNKRQHDFPSLTQYSDYLEEVENMTFNLIQGIHVAAIEAKIAIYQQENAEQIMINRARNAEELAAALAASKGKPAQIDNYVGVNQNSEAGLGGIPQGQYAPTFAGQPRALTVGGGDMLGYAGDDEKTMKLRAERGARAGGWSPEISKKMALQEAFASMW</sequence>
<protein>
    <recommendedName>
        <fullName evidence="1">MAT1 centre domain-containing protein</fullName>
    </recommendedName>
</protein>
<dbReference type="GO" id="GO:0006281">
    <property type="term" value="P:DNA repair"/>
    <property type="evidence" value="ECO:0007669"/>
    <property type="project" value="TreeGrafter"/>
</dbReference>
<organism evidence="2 3">
    <name type="scientific">Lupinus luteus</name>
    <name type="common">European yellow lupine</name>
    <dbReference type="NCBI Taxonomy" id="3873"/>
    <lineage>
        <taxon>Eukaryota</taxon>
        <taxon>Viridiplantae</taxon>
        <taxon>Streptophyta</taxon>
        <taxon>Embryophyta</taxon>
        <taxon>Tracheophyta</taxon>
        <taxon>Spermatophyta</taxon>
        <taxon>Magnoliopsida</taxon>
        <taxon>eudicotyledons</taxon>
        <taxon>Gunneridae</taxon>
        <taxon>Pentapetalae</taxon>
        <taxon>rosids</taxon>
        <taxon>fabids</taxon>
        <taxon>Fabales</taxon>
        <taxon>Fabaceae</taxon>
        <taxon>Papilionoideae</taxon>
        <taxon>50 kb inversion clade</taxon>
        <taxon>genistoids sensu lato</taxon>
        <taxon>core genistoids</taxon>
        <taxon>Genisteae</taxon>
        <taxon>Lupinus</taxon>
    </lineage>
</organism>
<dbReference type="PANTHER" id="PTHR12683">
    <property type="entry name" value="CDK-ACTIVATING KINASE ASSEMBLY FACTOR MAT1"/>
    <property type="match status" value="1"/>
</dbReference>
<dbReference type="GO" id="GO:0006357">
    <property type="term" value="P:regulation of transcription by RNA polymerase II"/>
    <property type="evidence" value="ECO:0007669"/>
    <property type="project" value="TreeGrafter"/>
</dbReference>
<reference evidence="2 3" key="1">
    <citation type="submission" date="2024-03" db="EMBL/GenBank/DDBJ databases">
        <authorList>
            <person name="Martinez-Hernandez J."/>
        </authorList>
    </citation>
    <scope>NUCLEOTIDE SEQUENCE [LARGE SCALE GENOMIC DNA]</scope>
</reference>